<dbReference type="PATRIC" id="fig|1002364.3.peg.2493"/>
<keyword evidence="1" id="KW-0812">Transmembrane</keyword>
<accession>G9Y862</accession>
<evidence type="ECO:0000313" key="3">
    <source>
        <dbReference type="Proteomes" id="UP000005959"/>
    </source>
</evidence>
<dbReference type="AlphaFoldDB" id="G9Y862"/>
<dbReference type="RefSeq" id="WP_004093232.1">
    <property type="nucleotide sequence ID" value="NZ_JH417531.1"/>
</dbReference>
<dbReference type="HOGENOM" id="CLU_115415_0_0_6"/>
<feature type="transmembrane region" description="Helical" evidence="1">
    <location>
        <begin position="20"/>
        <end position="46"/>
    </location>
</feature>
<keyword evidence="1" id="KW-0472">Membrane</keyword>
<feature type="transmembrane region" description="Helical" evidence="1">
    <location>
        <begin position="58"/>
        <end position="79"/>
    </location>
</feature>
<gene>
    <name evidence="2" type="ORF">HMPREF0454_02772</name>
</gene>
<keyword evidence="1" id="KW-1133">Transmembrane helix</keyword>
<evidence type="ECO:0000256" key="1">
    <source>
        <dbReference type="SAM" id="Phobius"/>
    </source>
</evidence>
<protein>
    <submittedName>
        <fullName evidence="2">Uncharacterized protein</fullName>
    </submittedName>
</protein>
<dbReference type="Proteomes" id="UP000005959">
    <property type="component" value="Unassembled WGS sequence"/>
</dbReference>
<evidence type="ECO:0000313" key="2">
    <source>
        <dbReference type="EMBL" id="EHM41581.1"/>
    </source>
</evidence>
<sequence>MSDGVRTKPPIDLRLLPQVIYKHALIFFMLLVLGSLFIAVSAFLLLTYWQSSRIFYNLMPISLGVLFLTSGLFLIFFAAKSTISSVSYYYHNGLLKHHGVNLFAKLTHKECHETVVDIGKVDRHLHIDELELSVYFEFQFDGRLWQCADLITNQQLFNSLAEGQTLPICILPWMPEQASIRQRALLNQLKRNNPITDENSSHIGKPLAEYDEI</sequence>
<dbReference type="EMBL" id="AGCI01000066">
    <property type="protein sequence ID" value="EHM41581.1"/>
    <property type="molecule type" value="Genomic_DNA"/>
</dbReference>
<comment type="caution">
    <text evidence="2">The sequence shown here is derived from an EMBL/GenBank/DDBJ whole genome shotgun (WGS) entry which is preliminary data.</text>
</comment>
<proteinExistence type="predicted"/>
<reference evidence="2 3" key="1">
    <citation type="submission" date="2011-08" db="EMBL/GenBank/DDBJ databases">
        <authorList>
            <person name="Weinstock G."/>
            <person name="Sodergren E."/>
            <person name="Clifton S."/>
            <person name="Fulton L."/>
            <person name="Fulton B."/>
            <person name="Courtney L."/>
            <person name="Fronick C."/>
            <person name="Harrison M."/>
            <person name="Strong C."/>
            <person name="Farmer C."/>
            <person name="Delahaunty K."/>
            <person name="Markovic C."/>
            <person name="Hall O."/>
            <person name="Minx P."/>
            <person name="Tomlinson C."/>
            <person name="Mitreva M."/>
            <person name="Hou S."/>
            <person name="Chen J."/>
            <person name="Wollam A."/>
            <person name="Pepin K.H."/>
            <person name="Johnson M."/>
            <person name="Bhonagiri V."/>
            <person name="Zhang X."/>
            <person name="Suruliraj S."/>
            <person name="Warren W."/>
            <person name="Chinwalla A."/>
            <person name="Mardis E.R."/>
            <person name="Wilson R.K."/>
        </authorList>
    </citation>
    <scope>NUCLEOTIDE SEQUENCE [LARGE SCALE GENOMIC DNA]</scope>
    <source>
        <strain evidence="2 3">ATCC 51873</strain>
    </source>
</reference>
<organism evidence="2 3">
    <name type="scientific">Hafnia alvei ATCC 51873</name>
    <dbReference type="NCBI Taxonomy" id="1002364"/>
    <lineage>
        <taxon>Bacteria</taxon>
        <taxon>Pseudomonadati</taxon>
        <taxon>Pseudomonadota</taxon>
        <taxon>Gammaproteobacteria</taxon>
        <taxon>Enterobacterales</taxon>
        <taxon>Hafniaceae</taxon>
        <taxon>Hafnia</taxon>
    </lineage>
</organism>
<name>G9Y862_HAFAL</name>